<dbReference type="SUPFAM" id="SSF52833">
    <property type="entry name" value="Thioredoxin-like"/>
    <property type="match status" value="1"/>
</dbReference>
<comment type="caution">
    <text evidence="3">The sequence shown here is derived from an EMBL/GenBank/DDBJ whole genome shotgun (WGS) entry which is preliminary data.</text>
</comment>
<name>A0AA38JFG5_9AGAR</name>
<dbReference type="AlphaFoldDB" id="A0AA38JFG5"/>
<dbReference type="EMBL" id="JANVFO010000091">
    <property type="protein sequence ID" value="KAJ3714543.1"/>
    <property type="molecule type" value="Genomic_DNA"/>
</dbReference>
<evidence type="ECO:0000259" key="2">
    <source>
        <dbReference type="Pfam" id="PF07976"/>
    </source>
</evidence>
<keyword evidence="1" id="KW-0560">Oxidoreductase</keyword>
<evidence type="ECO:0000313" key="4">
    <source>
        <dbReference type="Proteomes" id="UP001176059"/>
    </source>
</evidence>
<reference evidence="3" key="2">
    <citation type="journal article" date="2023" name="Proc. Natl. Acad. Sci. U.S.A.">
        <title>A global phylogenomic analysis of the shiitake genus Lentinula.</title>
        <authorList>
            <person name="Sierra-Patev S."/>
            <person name="Min B."/>
            <person name="Naranjo-Ortiz M."/>
            <person name="Looney B."/>
            <person name="Konkel Z."/>
            <person name="Slot J.C."/>
            <person name="Sakamoto Y."/>
            <person name="Steenwyk J.L."/>
            <person name="Rokas A."/>
            <person name="Carro J."/>
            <person name="Camarero S."/>
            <person name="Ferreira P."/>
            <person name="Molpeceres G."/>
            <person name="Ruiz-Duenas F.J."/>
            <person name="Serrano A."/>
            <person name="Henrissat B."/>
            <person name="Drula E."/>
            <person name="Hughes K.W."/>
            <person name="Mata J.L."/>
            <person name="Ishikawa N.K."/>
            <person name="Vargas-Isla R."/>
            <person name="Ushijima S."/>
            <person name="Smith C.A."/>
            <person name="Donoghue J."/>
            <person name="Ahrendt S."/>
            <person name="Andreopoulos W."/>
            <person name="He G."/>
            <person name="LaButti K."/>
            <person name="Lipzen A."/>
            <person name="Ng V."/>
            <person name="Riley R."/>
            <person name="Sandor L."/>
            <person name="Barry K."/>
            <person name="Martinez A.T."/>
            <person name="Xiao Y."/>
            <person name="Gibbons J.G."/>
            <person name="Terashima K."/>
            <person name="Grigoriev I.V."/>
            <person name="Hibbett D."/>
        </authorList>
    </citation>
    <scope>NUCLEOTIDE SEQUENCE</scope>
    <source>
        <strain evidence="3">ET3784</strain>
    </source>
</reference>
<feature type="domain" description="Phenol hydroxylase-like C-terminal dimerisation" evidence="2">
    <location>
        <begin position="15"/>
        <end position="137"/>
    </location>
</feature>
<dbReference type="InterPro" id="IPR012941">
    <property type="entry name" value="Phe_hydrox_C_dim_dom"/>
</dbReference>
<reference evidence="3" key="1">
    <citation type="submission" date="2022-08" db="EMBL/GenBank/DDBJ databases">
        <authorList>
            <consortium name="DOE Joint Genome Institute"/>
            <person name="Min B."/>
            <person name="Sierra-Patev S."/>
            <person name="Naranjo-Ortiz M."/>
            <person name="Looney B."/>
            <person name="Konkel Z."/>
            <person name="Slot J.C."/>
            <person name="Sakamoto Y."/>
            <person name="Steenwyk J.L."/>
            <person name="Rokas A."/>
            <person name="Carro J."/>
            <person name="Camarero S."/>
            <person name="Ferreira P."/>
            <person name="Molpeceres G."/>
            <person name="Ruiz-duenas F.J."/>
            <person name="Serrano A."/>
            <person name="Henrissat B."/>
            <person name="Drula E."/>
            <person name="Hughes K.W."/>
            <person name="Mata J.L."/>
            <person name="Ishikawa N.K."/>
            <person name="Vargas-Isla R."/>
            <person name="Ushijima S."/>
            <person name="Smith C.A."/>
            <person name="Ahrendt S."/>
            <person name="Andreopoulos W."/>
            <person name="He G."/>
            <person name="LaButti K."/>
            <person name="Lipzen A."/>
            <person name="Ng V."/>
            <person name="Riley R."/>
            <person name="Sandor L."/>
            <person name="Barry K."/>
            <person name="Martinez A.T."/>
            <person name="Xiao Y."/>
            <person name="Gibbons J.G."/>
            <person name="Terashima K."/>
            <person name="Hibbett D.S."/>
            <person name="Grigoriev I.V."/>
        </authorList>
    </citation>
    <scope>NUCLEOTIDE SEQUENCE</scope>
    <source>
        <strain evidence="3">ET3784</strain>
    </source>
</reference>
<keyword evidence="4" id="KW-1185">Reference proteome</keyword>
<evidence type="ECO:0000313" key="3">
    <source>
        <dbReference type="EMBL" id="KAJ3714543.1"/>
    </source>
</evidence>
<gene>
    <name evidence="3" type="ORF">DFJ43DRAFT_878410</name>
</gene>
<dbReference type="InterPro" id="IPR036249">
    <property type="entry name" value="Thioredoxin-like_sf"/>
</dbReference>
<dbReference type="InterPro" id="IPR038220">
    <property type="entry name" value="PHOX_C_sf"/>
</dbReference>
<dbReference type="Proteomes" id="UP001176059">
    <property type="component" value="Unassembled WGS sequence"/>
</dbReference>
<accession>A0AA38JFG5</accession>
<proteinExistence type="predicted"/>
<sequence length="144" mass="16231">MAFQTFGGFTSGLGIRYAESLLTNPNHQHLAQNIPIGQRLPPRPLLRAADCLPTNLHDLLLSNNRFKLLVFTGNTHDPSQIPKIHEFARELMTSPGSFFAGFSSEEAMRAVFDIVSISSEKKETIVYNALPRILWSHWSNQIRI</sequence>
<protein>
    <submittedName>
        <fullName evidence="3">Phenol hydroxylase</fullName>
    </submittedName>
</protein>
<evidence type="ECO:0000256" key="1">
    <source>
        <dbReference type="ARBA" id="ARBA00023002"/>
    </source>
</evidence>
<dbReference type="GO" id="GO:0016491">
    <property type="term" value="F:oxidoreductase activity"/>
    <property type="evidence" value="ECO:0007669"/>
    <property type="project" value="UniProtKB-KW"/>
</dbReference>
<organism evidence="3 4">
    <name type="scientific">Lentinula guzmanii</name>
    <dbReference type="NCBI Taxonomy" id="2804957"/>
    <lineage>
        <taxon>Eukaryota</taxon>
        <taxon>Fungi</taxon>
        <taxon>Dikarya</taxon>
        <taxon>Basidiomycota</taxon>
        <taxon>Agaricomycotina</taxon>
        <taxon>Agaricomycetes</taxon>
        <taxon>Agaricomycetidae</taxon>
        <taxon>Agaricales</taxon>
        <taxon>Marasmiineae</taxon>
        <taxon>Omphalotaceae</taxon>
        <taxon>Lentinula</taxon>
    </lineage>
</organism>
<dbReference type="Gene3D" id="3.40.30.20">
    <property type="match status" value="1"/>
</dbReference>
<dbReference type="Pfam" id="PF07976">
    <property type="entry name" value="Phe_hydrox_dim"/>
    <property type="match status" value="1"/>
</dbReference>